<keyword evidence="1" id="KW-0175">Coiled coil</keyword>
<evidence type="ECO:0000259" key="2">
    <source>
        <dbReference type="PROSITE" id="PS50003"/>
    </source>
</evidence>
<dbReference type="InterPro" id="IPR011993">
    <property type="entry name" value="PH-like_dom_sf"/>
</dbReference>
<accession>A0A1W4WIZ0</accession>
<dbReference type="GO" id="GO:0005737">
    <property type="term" value="C:cytoplasm"/>
    <property type="evidence" value="ECO:0007669"/>
    <property type="project" value="TreeGrafter"/>
</dbReference>
<dbReference type="AlphaFoldDB" id="A0A1W4WIZ0"/>
<dbReference type="PROSITE" id="PS50003">
    <property type="entry name" value="PH_DOMAIN"/>
    <property type="match status" value="1"/>
</dbReference>
<evidence type="ECO:0000313" key="4">
    <source>
        <dbReference type="RefSeq" id="XP_018323911.1"/>
    </source>
</evidence>
<reference evidence="4" key="1">
    <citation type="submission" date="2025-08" db="UniProtKB">
        <authorList>
            <consortium name="RefSeq"/>
        </authorList>
    </citation>
    <scope>IDENTIFICATION</scope>
    <source>
        <tissue evidence="4">Entire body</tissue>
    </source>
</reference>
<feature type="coiled-coil region" evidence="1">
    <location>
        <begin position="352"/>
        <end position="477"/>
    </location>
</feature>
<name>A0A1W4WIZ0_AGRPL</name>
<dbReference type="STRING" id="224129.A0A1W4WIZ0"/>
<dbReference type="PANTHER" id="PTHR14383:SF5">
    <property type="entry name" value="RUN DOMAIN-CONTAINING PROTEIN"/>
    <property type="match status" value="1"/>
</dbReference>
<dbReference type="SUPFAM" id="SSF50729">
    <property type="entry name" value="PH domain-like"/>
    <property type="match status" value="1"/>
</dbReference>
<dbReference type="OrthoDB" id="8434295at2759"/>
<dbReference type="InterPro" id="IPR057836">
    <property type="entry name" value="EF-hand_SWAP70_N"/>
</dbReference>
<dbReference type="GeneID" id="108736115"/>
<evidence type="ECO:0000313" key="3">
    <source>
        <dbReference type="Proteomes" id="UP000192223"/>
    </source>
</evidence>
<evidence type="ECO:0000256" key="1">
    <source>
        <dbReference type="SAM" id="Coils"/>
    </source>
</evidence>
<dbReference type="Gene3D" id="2.30.29.30">
    <property type="entry name" value="Pleckstrin-homology domain (PH domain)/Phosphotyrosine-binding domain (PTB)"/>
    <property type="match status" value="1"/>
</dbReference>
<dbReference type="PANTHER" id="PTHR14383">
    <property type="entry name" value="SWAP-70 RECOMBINASE"/>
    <property type="match status" value="1"/>
</dbReference>
<dbReference type="Pfam" id="PF00169">
    <property type="entry name" value="PH"/>
    <property type="match status" value="1"/>
</dbReference>
<dbReference type="Proteomes" id="UP000192223">
    <property type="component" value="Unplaced"/>
</dbReference>
<keyword evidence="3" id="KW-1185">Reference proteome</keyword>
<feature type="domain" description="PH" evidence="2">
    <location>
        <begin position="218"/>
        <end position="310"/>
    </location>
</feature>
<organism evidence="3 4">
    <name type="scientific">Agrilus planipennis</name>
    <name type="common">Emerald ash borer</name>
    <name type="synonym">Agrilus marcopoli</name>
    <dbReference type="NCBI Taxonomy" id="224129"/>
    <lineage>
        <taxon>Eukaryota</taxon>
        <taxon>Metazoa</taxon>
        <taxon>Ecdysozoa</taxon>
        <taxon>Arthropoda</taxon>
        <taxon>Hexapoda</taxon>
        <taxon>Insecta</taxon>
        <taxon>Pterygota</taxon>
        <taxon>Neoptera</taxon>
        <taxon>Endopterygota</taxon>
        <taxon>Coleoptera</taxon>
        <taxon>Polyphaga</taxon>
        <taxon>Elateriformia</taxon>
        <taxon>Buprestoidea</taxon>
        <taxon>Buprestidae</taxon>
        <taxon>Agrilinae</taxon>
        <taxon>Agrilus</taxon>
    </lineage>
</organism>
<proteinExistence type="predicted"/>
<dbReference type="RefSeq" id="XP_018323911.1">
    <property type="nucleotide sequence ID" value="XM_018468409.1"/>
</dbReference>
<dbReference type="InParanoid" id="A0A1W4WIZ0"/>
<gene>
    <name evidence="4" type="primary">LOC108736115</name>
</gene>
<protein>
    <submittedName>
        <fullName evidence="4">Switch-associated protein 70-like isoform X1</fullName>
    </submittedName>
</protein>
<dbReference type="GO" id="GO:0005634">
    <property type="term" value="C:nucleus"/>
    <property type="evidence" value="ECO:0007669"/>
    <property type="project" value="TreeGrafter"/>
</dbReference>
<dbReference type="Pfam" id="PF25530">
    <property type="entry name" value="EF-hand_SWAP70_N"/>
    <property type="match status" value="1"/>
</dbReference>
<dbReference type="InterPro" id="IPR001849">
    <property type="entry name" value="PH_domain"/>
</dbReference>
<dbReference type="KEGG" id="apln:108736115"/>
<dbReference type="SMART" id="SM00233">
    <property type="entry name" value="PH"/>
    <property type="match status" value="1"/>
</dbReference>
<sequence length="519" mass="60485">MADFLYESTINFLWHAFTALDTKSSGTVPKSKLKVLTSNMASILGLYDLEQGLDHFRSTPGLNFDNYQYYLRKEVFSVVTGDKLSSKNAREYELKIARLCWLVCCRKYLTRKGLMLSEDSLFKLFVIFCMSSELKTKSGDLRLVTLHPSEAIHIAQTFVNSLGCTWDENEFVDVAISLGFFQFESFVAILETRCFGTIQIEEAVSEAITDLYETYVEDVVKKGYLLKKVNSSLPIMKEYWFVLKLSALEYFKSKNDKAHCGCMNLESGIEVRSKDGNRFLVKNSKRKVELQTKDPITRLQWLSALKIVNDNNSDRVRTTKGRIERQQRFDEQLRIQCDVYRREQTTQMKMIAMEESKRLNELEQLKENLERLLVEAREAKRGEEIVRSLQARVLAEEWERREELEKLQREQKERLEQEVSKRKECEGLRLEKELQLQAAQKLLHQLEEEKLDVDAKLQNALEKIQKIEQNKQLLQNKLVQVASFLEDGSKVRRTLSFMPTTKERPLILEIRAAATLMKS</sequence>